<evidence type="ECO:0000256" key="4">
    <source>
        <dbReference type="ARBA" id="ARBA00023143"/>
    </source>
</evidence>
<evidence type="ECO:0000313" key="7">
    <source>
        <dbReference type="Proteomes" id="UP000321933"/>
    </source>
</evidence>
<dbReference type="InterPro" id="IPR001624">
    <property type="entry name" value="FliE"/>
</dbReference>
<organism evidence="6 7">
    <name type="scientific">Parahaliea aestuarii</name>
    <dbReference type="NCBI Taxonomy" id="1852021"/>
    <lineage>
        <taxon>Bacteria</taxon>
        <taxon>Pseudomonadati</taxon>
        <taxon>Pseudomonadota</taxon>
        <taxon>Gammaproteobacteria</taxon>
        <taxon>Cellvibrionales</taxon>
        <taxon>Halieaceae</taxon>
        <taxon>Parahaliea</taxon>
    </lineage>
</organism>
<keyword evidence="7" id="KW-1185">Reference proteome</keyword>
<protein>
    <recommendedName>
        <fullName evidence="3 5">Flagellar hook-basal body complex protein FliE</fullName>
    </recommendedName>
</protein>
<dbReference type="PANTHER" id="PTHR34653">
    <property type="match status" value="1"/>
</dbReference>
<reference evidence="6 7" key="1">
    <citation type="submission" date="2019-08" db="EMBL/GenBank/DDBJ databases">
        <title>Parahaliea maris sp. nov., isolated from the surface seawater.</title>
        <authorList>
            <person name="Liu Y."/>
        </authorList>
    </citation>
    <scope>NUCLEOTIDE SEQUENCE [LARGE SCALE GENOMIC DNA]</scope>
    <source>
        <strain evidence="6 7">S2-26</strain>
    </source>
</reference>
<evidence type="ECO:0000256" key="3">
    <source>
        <dbReference type="ARBA" id="ARBA00018024"/>
    </source>
</evidence>
<dbReference type="PANTHER" id="PTHR34653:SF1">
    <property type="entry name" value="FLAGELLAR HOOK-BASAL BODY COMPLEX PROTEIN FLIE"/>
    <property type="match status" value="1"/>
</dbReference>
<evidence type="ECO:0000256" key="1">
    <source>
        <dbReference type="ARBA" id="ARBA00004117"/>
    </source>
</evidence>
<proteinExistence type="inferred from homology"/>
<dbReference type="GO" id="GO:0009425">
    <property type="term" value="C:bacterial-type flagellum basal body"/>
    <property type="evidence" value="ECO:0007669"/>
    <property type="project" value="UniProtKB-SubCell"/>
</dbReference>
<keyword evidence="6" id="KW-0969">Cilium</keyword>
<keyword evidence="4 5" id="KW-0975">Bacterial flagellum</keyword>
<evidence type="ECO:0000256" key="2">
    <source>
        <dbReference type="ARBA" id="ARBA00009272"/>
    </source>
</evidence>
<comment type="caution">
    <text evidence="6">The sequence shown here is derived from an EMBL/GenBank/DDBJ whole genome shotgun (WGS) entry which is preliminary data.</text>
</comment>
<dbReference type="GO" id="GO:0003774">
    <property type="term" value="F:cytoskeletal motor activity"/>
    <property type="evidence" value="ECO:0007669"/>
    <property type="project" value="InterPro"/>
</dbReference>
<keyword evidence="6" id="KW-0966">Cell projection</keyword>
<dbReference type="RefSeq" id="WP_148062632.1">
    <property type="nucleotide sequence ID" value="NZ_VRYZ01000001.1"/>
</dbReference>
<dbReference type="Proteomes" id="UP000321933">
    <property type="component" value="Unassembled WGS sequence"/>
</dbReference>
<comment type="subcellular location">
    <subcellularLocation>
        <location evidence="1 5">Bacterial flagellum basal body</location>
    </subcellularLocation>
</comment>
<dbReference type="GO" id="GO:0005198">
    <property type="term" value="F:structural molecule activity"/>
    <property type="evidence" value="ECO:0007669"/>
    <property type="project" value="UniProtKB-UniRule"/>
</dbReference>
<dbReference type="EMBL" id="VRYZ01000001">
    <property type="protein sequence ID" value="TXS94791.1"/>
    <property type="molecule type" value="Genomic_DNA"/>
</dbReference>
<dbReference type="GO" id="GO:0071973">
    <property type="term" value="P:bacterial-type flagellum-dependent cell motility"/>
    <property type="evidence" value="ECO:0007669"/>
    <property type="project" value="InterPro"/>
</dbReference>
<dbReference type="AlphaFoldDB" id="A0A5C9A6I6"/>
<dbReference type="PRINTS" id="PR01006">
    <property type="entry name" value="FLGHOOKFLIE"/>
</dbReference>
<dbReference type="Pfam" id="PF02049">
    <property type="entry name" value="FliE"/>
    <property type="match status" value="1"/>
</dbReference>
<evidence type="ECO:0000313" key="6">
    <source>
        <dbReference type="EMBL" id="TXS94791.1"/>
    </source>
</evidence>
<name>A0A5C9A6I6_9GAMM</name>
<dbReference type="NCBIfam" id="TIGR00205">
    <property type="entry name" value="fliE"/>
    <property type="match status" value="1"/>
</dbReference>
<sequence length="109" mass="11551">MSSEAIQSALAQMNSLASQAAGNTVKGSQVNMAVGGGSFGEALYGAARRINELSDNATRKAEAFQRGEPGIELHDVMMDGQKASIAFELGVQVRNRLVSAYKDVMNMQV</sequence>
<dbReference type="OrthoDB" id="8909229at2"/>
<accession>A0A5C9A6I6</accession>
<evidence type="ECO:0000256" key="5">
    <source>
        <dbReference type="HAMAP-Rule" id="MF_00724"/>
    </source>
</evidence>
<dbReference type="HAMAP" id="MF_00724">
    <property type="entry name" value="FliE"/>
    <property type="match status" value="1"/>
</dbReference>
<keyword evidence="6" id="KW-0282">Flagellum</keyword>
<comment type="similarity">
    <text evidence="2 5">Belongs to the FliE family.</text>
</comment>
<gene>
    <name evidence="5 6" type="primary">fliE</name>
    <name evidence="6" type="ORF">FVW59_02455</name>
</gene>